<organism evidence="1 2">
    <name type="scientific">Brachionus plicatilis</name>
    <name type="common">Marine rotifer</name>
    <name type="synonym">Brachionus muelleri</name>
    <dbReference type="NCBI Taxonomy" id="10195"/>
    <lineage>
        <taxon>Eukaryota</taxon>
        <taxon>Metazoa</taxon>
        <taxon>Spiralia</taxon>
        <taxon>Gnathifera</taxon>
        <taxon>Rotifera</taxon>
        <taxon>Eurotatoria</taxon>
        <taxon>Monogononta</taxon>
        <taxon>Pseudotrocha</taxon>
        <taxon>Ploima</taxon>
        <taxon>Brachionidae</taxon>
        <taxon>Brachionus</taxon>
    </lineage>
</organism>
<comment type="caution">
    <text evidence="1">The sequence shown here is derived from an EMBL/GenBank/DDBJ whole genome shotgun (WGS) entry which is preliminary data.</text>
</comment>
<dbReference type="Proteomes" id="UP000276133">
    <property type="component" value="Unassembled WGS sequence"/>
</dbReference>
<protein>
    <submittedName>
        <fullName evidence="1">Uncharacterized protein</fullName>
    </submittedName>
</protein>
<gene>
    <name evidence="1" type="ORF">BpHYR1_010042</name>
</gene>
<accession>A0A3M7R934</accession>
<dbReference type="AlphaFoldDB" id="A0A3M7R934"/>
<evidence type="ECO:0000313" key="2">
    <source>
        <dbReference type="Proteomes" id="UP000276133"/>
    </source>
</evidence>
<proteinExistence type="predicted"/>
<sequence>MDIKITHFDANLRKKNHKILFLCEQKNVALTECVCVRISDLFPATSPVAVVRIGDRNALGGLAARLQRGQLLATCVLHCGRSRRTKYKIVARVNVALESVDLTALGGRVHKIGQTGRRRAHRVQLARLRRQRTGYGGRGAGRDRRRLFAARLLLAGAHSHAQLFGVRQIHYGVRRNGRLHTLGPKGQIGLAAALLHWPARPAHTQQVVCGVTGRSEQGAAVSSMAFLSNRLFIWTGPLDEADEHTDESAAAAVVVGLAGCSESAKCKWSALRSSLTK</sequence>
<evidence type="ECO:0000313" key="1">
    <source>
        <dbReference type="EMBL" id="RNA20020.1"/>
    </source>
</evidence>
<name>A0A3M7R934_BRAPC</name>
<reference evidence="1 2" key="1">
    <citation type="journal article" date="2018" name="Sci. Rep.">
        <title>Genomic signatures of local adaptation to the degree of environmental predictability in rotifers.</title>
        <authorList>
            <person name="Franch-Gras L."/>
            <person name="Hahn C."/>
            <person name="Garcia-Roger E.M."/>
            <person name="Carmona M.J."/>
            <person name="Serra M."/>
            <person name="Gomez A."/>
        </authorList>
    </citation>
    <scope>NUCLEOTIDE SEQUENCE [LARGE SCALE GENOMIC DNA]</scope>
    <source>
        <strain evidence="1">HYR1</strain>
    </source>
</reference>
<keyword evidence="2" id="KW-1185">Reference proteome</keyword>
<dbReference type="EMBL" id="REGN01003930">
    <property type="protein sequence ID" value="RNA20020.1"/>
    <property type="molecule type" value="Genomic_DNA"/>
</dbReference>